<dbReference type="RefSeq" id="WP_137030631.1">
    <property type="nucleotide sequence ID" value="NZ_SZNK01000001.1"/>
</dbReference>
<sequence length="102" mass="11858">MAKKKRDIPRSQSQTRLLRVLNIPFDSALDYYAIGDLLQSNGFPKNGIPFDVNPSTAKGWSDETLILEAIRQKHMKEEHNLIWCVVCKTFHEMNNTHNRMED</sequence>
<evidence type="ECO:0000313" key="1">
    <source>
        <dbReference type="EMBL" id="TKI57187.1"/>
    </source>
</evidence>
<gene>
    <name evidence="1" type="ORF">E8L90_17945</name>
</gene>
<comment type="caution">
    <text evidence="1">The sequence shown here is derived from an EMBL/GenBank/DDBJ whole genome shotgun (WGS) entry which is preliminary data.</text>
</comment>
<keyword evidence="2" id="KW-1185">Reference proteome</keyword>
<dbReference type="EMBL" id="SZNK01000001">
    <property type="protein sequence ID" value="TKI57187.1"/>
    <property type="molecule type" value="Genomic_DNA"/>
</dbReference>
<evidence type="ECO:0000313" key="2">
    <source>
        <dbReference type="Proteomes" id="UP000307841"/>
    </source>
</evidence>
<dbReference type="AlphaFoldDB" id="A0A4U2Y942"/>
<dbReference type="OrthoDB" id="9932427at2"/>
<name>A0A4U2Y942_9BACL</name>
<dbReference type="Proteomes" id="UP000307841">
    <property type="component" value="Unassembled WGS sequence"/>
</dbReference>
<protein>
    <submittedName>
        <fullName evidence="1">Uncharacterized protein</fullName>
    </submittedName>
</protein>
<proteinExistence type="predicted"/>
<reference evidence="1 2" key="1">
    <citation type="submission" date="2019-04" db="EMBL/GenBank/DDBJ databases">
        <title>Whole genome sequencing of Brevibacillus sp. TGS2-1.</title>
        <authorList>
            <person name="Choi A."/>
        </authorList>
    </citation>
    <scope>NUCLEOTIDE SEQUENCE [LARGE SCALE GENOMIC DNA]</scope>
    <source>
        <strain evidence="1 2">TGS2-1</strain>
    </source>
</reference>
<organism evidence="1 2">
    <name type="scientific">Brevibacillus antibioticus</name>
    <dbReference type="NCBI Taxonomy" id="2570228"/>
    <lineage>
        <taxon>Bacteria</taxon>
        <taxon>Bacillati</taxon>
        <taxon>Bacillota</taxon>
        <taxon>Bacilli</taxon>
        <taxon>Bacillales</taxon>
        <taxon>Paenibacillaceae</taxon>
        <taxon>Brevibacillus</taxon>
    </lineage>
</organism>
<accession>A0A4U2Y942</accession>